<proteinExistence type="predicted"/>
<name>A0ABM1VR79_APLCA</name>
<protein>
    <submittedName>
        <fullName evidence="3">Uncharacterized protein LOC118477483</fullName>
    </submittedName>
</protein>
<evidence type="ECO:0000313" key="2">
    <source>
        <dbReference type="Proteomes" id="UP000694888"/>
    </source>
</evidence>
<gene>
    <name evidence="3" type="primary">LOC118477483</name>
</gene>
<feature type="compositionally biased region" description="Polar residues" evidence="1">
    <location>
        <begin position="97"/>
        <end position="106"/>
    </location>
</feature>
<feature type="compositionally biased region" description="Basic and acidic residues" evidence="1">
    <location>
        <begin position="120"/>
        <end position="134"/>
    </location>
</feature>
<feature type="compositionally biased region" description="Basic and acidic residues" evidence="1">
    <location>
        <begin position="145"/>
        <end position="156"/>
    </location>
</feature>
<reference evidence="3" key="1">
    <citation type="submission" date="2025-08" db="UniProtKB">
        <authorList>
            <consortium name="RefSeq"/>
        </authorList>
    </citation>
    <scope>IDENTIFICATION</scope>
</reference>
<feature type="compositionally biased region" description="Basic and acidic residues" evidence="1">
    <location>
        <begin position="21"/>
        <end position="30"/>
    </location>
</feature>
<accession>A0ABM1VR79</accession>
<dbReference type="Proteomes" id="UP000694888">
    <property type="component" value="Unplaced"/>
</dbReference>
<feature type="region of interest" description="Disordered" evidence="1">
    <location>
        <begin position="19"/>
        <end position="156"/>
    </location>
</feature>
<dbReference type="RefSeq" id="XP_035824921.1">
    <property type="nucleotide sequence ID" value="XM_035969028.1"/>
</dbReference>
<evidence type="ECO:0000256" key="1">
    <source>
        <dbReference type="SAM" id="MobiDB-lite"/>
    </source>
</evidence>
<organism evidence="2 3">
    <name type="scientific">Aplysia californica</name>
    <name type="common">California sea hare</name>
    <dbReference type="NCBI Taxonomy" id="6500"/>
    <lineage>
        <taxon>Eukaryota</taxon>
        <taxon>Metazoa</taxon>
        <taxon>Spiralia</taxon>
        <taxon>Lophotrochozoa</taxon>
        <taxon>Mollusca</taxon>
        <taxon>Gastropoda</taxon>
        <taxon>Heterobranchia</taxon>
        <taxon>Euthyneura</taxon>
        <taxon>Tectipleura</taxon>
        <taxon>Aplysiida</taxon>
        <taxon>Aplysioidea</taxon>
        <taxon>Aplysiidae</taxon>
        <taxon>Aplysia</taxon>
    </lineage>
</organism>
<keyword evidence="2" id="KW-1185">Reference proteome</keyword>
<evidence type="ECO:0000313" key="3">
    <source>
        <dbReference type="RefSeq" id="XP_035824921.1"/>
    </source>
</evidence>
<dbReference type="GeneID" id="118477483"/>
<sequence>MKETADRYMDEAEQLRAASRLLHERREGGSPERSMSRISAPSRLLYVSERQGTQDSIRVRHRRRRMVISDDDSRCVSSLSVPSLPAISPAGRLPSPSARTSRSLPATPSPNPGSALAQPKDTEEDRKKMHEETRAILQTMNVRESQAERERERQQERLERIRRQKRFLAEDRTQQALRLLEKALEMDQALAQDKQRQGMQLRSKLDEMKRKRTQKQEAEFVEVIELKEK</sequence>